<dbReference type="PANTHER" id="PTHR14196:SF12">
    <property type="entry name" value="ZINC FINGER PROTEIN 208-LIKE"/>
    <property type="match status" value="1"/>
</dbReference>
<dbReference type="SMART" id="SM00355">
    <property type="entry name" value="ZnF_C2H2"/>
    <property type="match status" value="2"/>
</dbReference>
<dbReference type="GO" id="GO:0008270">
    <property type="term" value="F:zinc ion binding"/>
    <property type="evidence" value="ECO:0007669"/>
    <property type="project" value="UniProtKB-KW"/>
</dbReference>
<dbReference type="PROSITE" id="PS00028">
    <property type="entry name" value="ZINC_FINGER_C2H2_1"/>
    <property type="match status" value="1"/>
</dbReference>
<evidence type="ECO:0000256" key="6">
    <source>
        <dbReference type="ARBA" id="ARBA00023242"/>
    </source>
</evidence>
<evidence type="ECO:0000259" key="8">
    <source>
        <dbReference type="PROSITE" id="PS50157"/>
    </source>
</evidence>
<evidence type="ECO:0000256" key="4">
    <source>
        <dbReference type="ARBA" id="ARBA00022771"/>
    </source>
</evidence>
<dbReference type="InterPro" id="IPR036236">
    <property type="entry name" value="Znf_C2H2_sf"/>
</dbReference>
<evidence type="ECO:0000256" key="3">
    <source>
        <dbReference type="ARBA" id="ARBA00022737"/>
    </source>
</evidence>
<dbReference type="GO" id="GO:0000977">
    <property type="term" value="F:RNA polymerase II transcription regulatory region sequence-specific DNA binding"/>
    <property type="evidence" value="ECO:0007669"/>
    <property type="project" value="TreeGrafter"/>
</dbReference>
<organism evidence="9 10">
    <name type="scientific">Cyprinus carpio</name>
    <name type="common">Common carp</name>
    <dbReference type="NCBI Taxonomy" id="7962"/>
    <lineage>
        <taxon>Eukaryota</taxon>
        <taxon>Metazoa</taxon>
        <taxon>Chordata</taxon>
        <taxon>Craniata</taxon>
        <taxon>Vertebrata</taxon>
        <taxon>Euteleostomi</taxon>
        <taxon>Actinopterygii</taxon>
        <taxon>Neopterygii</taxon>
        <taxon>Teleostei</taxon>
        <taxon>Ostariophysi</taxon>
        <taxon>Cypriniformes</taxon>
        <taxon>Cyprinidae</taxon>
        <taxon>Cyprininae</taxon>
        <taxon>Cyprinus</taxon>
    </lineage>
</organism>
<dbReference type="FunFam" id="3.30.160.60:FF:000478">
    <property type="entry name" value="Zinc finger protein 133"/>
    <property type="match status" value="1"/>
</dbReference>
<dbReference type="AlphaFoldDB" id="A0A8C2HLM4"/>
<evidence type="ECO:0000256" key="5">
    <source>
        <dbReference type="ARBA" id="ARBA00022833"/>
    </source>
</evidence>
<keyword evidence="3" id="KW-0677">Repeat</keyword>
<keyword evidence="4 7" id="KW-0863">Zinc-finger</keyword>
<dbReference type="InterPro" id="IPR050717">
    <property type="entry name" value="C2H2-ZF_Transcription_Reg"/>
</dbReference>
<dbReference type="Pfam" id="PF00096">
    <property type="entry name" value="zf-C2H2"/>
    <property type="match status" value="1"/>
</dbReference>
<keyword evidence="5" id="KW-0862">Zinc</keyword>
<evidence type="ECO:0000256" key="2">
    <source>
        <dbReference type="ARBA" id="ARBA00022723"/>
    </source>
</evidence>
<dbReference type="GO" id="GO:0005634">
    <property type="term" value="C:nucleus"/>
    <property type="evidence" value="ECO:0007669"/>
    <property type="project" value="UniProtKB-SubCell"/>
</dbReference>
<keyword evidence="2" id="KW-0479">Metal-binding</keyword>
<name>A0A8C2HLM4_CYPCA</name>
<dbReference type="SUPFAM" id="SSF57667">
    <property type="entry name" value="beta-beta-alpha zinc fingers"/>
    <property type="match status" value="1"/>
</dbReference>
<dbReference type="Ensembl" id="ENSCCRT00020059557.1">
    <property type="protein sequence ID" value="ENSCCRP00020054412.1"/>
    <property type="gene ID" value="ENSCCRG00020024795.1"/>
</dbReference>
<dbReference type="GO" id="GO:0000981">
    <property type="term" value="F:DNA-binding transcription factor activity, RNA polymerase II-specific"/>
    <property type="evidence" value="ECO:0007669"/>
    <property type="project" value="TreeGrafter"/>
</dbReference>
<sequence length="104" mass="11301">MSAIAAAAAASVLPAEMNNTGGREERRDIIGGLLGGLGSNGAAGDGSERPYLCTVCGRGFSRRETLRRHERVHTGEKPFHCDICGKDFREPHEKLHLRGDFKPR</sequence>
<dbReference type="PROSITE" id="PS50157">
    <property type="entry name" value="ZINC_FINGER_C2H2_2"/>
    <property type="match status" value="1"/>
</dbReference>
<evidence type="ECO:0000256" key="1">
    <source>
        <dbReference type="ARBA" id="ARBA00004123"/>
    </source>
</evidence>
<evidence type="ECO:0000313" key="10">
    <source>
        <dbReference type="Proteomes" id="UP000694701"/>
    </source>
</evidence>
<accession>A0A8C2HLM4</accession>
<evidence type="ECO:0000313" key="9">
    <source>
        <dbReference type="Ensembl" id="ENSCCRP00020054412.1"/>
    </source>
</evidence>
<protein>
    <recommendedName>
        <fullName evidence="8">C2H2-type domain-containing protein</fullName>
    </recommendedName>
</protein>
<dbReference type="InterPro" id="IPR013087">
    <property type="entry name" value="Znf_C2H2_type"/>
</dbReference>
<comment type="subcellular location">
    <subcellularLocation>
        <location evidence="1">Nucleus</location>
    </subcellularLocation>
</comment>
<proteinExistence type="predicted"/>
<evidence type="ECO:0000256" key="7">
    <source>
        <dbReference type="PROSITE-ProRule" id="PRU00042"/>
    </source>
</evidence>
<reference evidence="9" key="1">
    <citation type="submission" date="2025-08" db="UniProtKB">
        <authorList>
            <consortium name="Ensembl"/>
        </authorList>
    </citation>
    <scope>IDENTIFICATION</scope>
</reference>
<feature type="domain" description="C2H2-type" evidence="8">
    <location>
        <begin position="51"/>
        <end position="78"/>
    </location>
</feature>
<dbReference type="Proteomes" id="UP000694701">
    <property type="component" value="Unplaced"/>
</dbReference>
<dbReference type="FunFam" id="3.30.160.60:FF:000100">
    <property type="entry name" value="Zinc finger 45-like"/>
    <property type="match status" value="1"/>
</dbReference>
<keyword evidence="6" id="KW-0539">Nucleus</keyword>
<dbReference type="PANTHER" id="PTHR14196">
    <property type="entry name" value="ODD-SKIPPED - RELATED"/>
    <property type="match status" value="1"/>
</dbReference>
<dbReference type="Gene3D" id="3.30.160.60">
    <property type="entry name" value="Classic Zinc Finger"/>
    <property type="match status" value="2"/>
</dbReference>